<dbReference type="Proteomes" id="UP000054495">
    <property type="component" value="Unassembled WGS sequence"/>
</dbReference>
<reference evidence="2 3" key="1">
    <citation type="submission" date="2013-05" db="EMBL/GenBank/DDBJ databases">
        <title>Draft genome of the parasitic nematode Anyclostoma ceylanicum.</title>
        <authorList>
            <person name="Mitreva M."/>
        </authorList>
    </citation>
    <scope>NUCLEOTIDE SEQUENCE [LARGE SCALE GENOMIC DNA]</scope>
</reference>
<protein>
    <submittedName>
        <fullName evidence="2">Uncharacterized protein</fullName>
    </submittedName>
</protein>
<dbReference type="InterPro" id="IPR020149">
    <property type="entry name" value="Uncharacterised_C02F5.10"/>
</dbReference>
<feature type="compositionally biased region" description="Basic and acidic residues" evidence="1">
    <location>
        <begin position="13"/>
        <end position="23"/>
    </location>
</feature>
<feature type="compositionally biased region" description="Basic and acidic residues" evidence="1">
    <location>
        <begin position="30"/>
        <end position="51"/>
    </location>
</feature>
<evidence type="ECO:0000256" key="1">
    <source>
        <dbReference type="SAM" id="MobiDB-lite"/>
    </source>
</evidence>
<dbReference type="Pfam" id="PF17309">
    <property type="entry name" value="DUF5356"/>
    <property type="match status" value="1"/>
</dbReference>
<accession>A0A0D6LHZ3</accession>
<dbReference type="AlphaFoldDB" id="A0A0D6LHZ3"/>
<gene>
    <name evidence="2" type="ORF">ANCCEY_09205</name>
</gene>
<organism evidence="2 3">
    <name type="scientific">Ancylostoma ceylanicum</name>
    <dbReference type="NCBI Taxonomy" id="53326"/>
    <lineage>
        <taxon>Eukaryota</taxon>
        <taxon>Metazoa</taxon>
        <taxon>Ecdysozoa</taxon>
        <taxon>Nematoda</taxon>
        <taxon>Chromadorea</taxon>
        <taxon>Rhabditida</taxon>
        <taxon>Rhabditina</taxon>
        <taxon>Rhabditomorpha</taxon>
        <taxon>Strongyloidea</taxon>
        <taxon>Ancylostomatidae</taxon>
        <taxon>Ancylostomatinae</taxon>
        <taxon>Ancylostoma</taxon>
    </lineage>
</organism>
<feature type="region of interest" description="Disordered" evidence="1">
    <location>
        <begin position="1"/>
        <end position="68"/>
    </location>
</feature>
<evidence type="ECO:0000313" key="3">
    <source>
        <dbReference type="Proteomes" id="UP000054495"/>
    </source>
</evidence>
<keyword evidence="3" id="KW-1185">Reference proteome</keyword>
<sequence>MAEGHSDSSSSKHSAEGSAEKFDSPAGSAEAERRSAEEEKPGVHSAQRKEANTVPPAPPVAEGLMGEELTPCSETEWLASDTAEPAELLNIKKDQRKVTVFAAPVVDVFGVTRRKQSEEPKLKIEEISGKLALVGKMVSNFAKLLANDATAKEGVEIQVSVRFPSEDQ</sequence>
<dbReference type="EMBL" id="KE125093">
    <property type="protein sequence ID" value="EPB71710.1"/>
    <property type="molecule type" value="Genomic_DNA"/>
</dbReference>
<evidence type="ECO:0000313" key="2">
    <source>
        <dbReference type="EMBL" id="EPB71710.1"/>
    </source>
</evidence>
<proteinExistence type="predicted"/>
<name>A0A0D6LHZ3_9BILA</name>